<organism evidence="2 3">
    <name type="scientific">Eisenbergiella massiliensis</name>
    <dbReference type="NCBI Taxonomy" id="1720294"/>
    <lineage>
        <taxon>Bacteria</taxon>
        <taxon>Bacillati</taxon>
        <taxon>Bacillota</taxon>
        <taxon>Clostridia</taxon>
        <taxon>Lachnospirales</taxon>
        <taxon>Lachnospiraceae</taxon>
        <taxon>Eisenbergiella</taxon>
    </lineage>
</organism>
<comment type="caution">
    <text evidence="2">The sequence shown here is derived from an EMBL/GenBank/DDBJ whole genome shotgun (WGS) entry which is preliminary data.</text>
</comment>
<evidence type="ECO:0000259" key="1">
    <source>
        <dbReference type="Pfam" id="PF00535"/>
    </source>
</evidence>
<name>A0A3E3HVU1_9FIRM</name>
<keyword evidence="2" id="KW-0808">Transferase</keyword>
<dbReference type="CDD" id="cd04185">
    <property type="entry name" value="GT_2_like_b"/>
    <property type="match status" value="1"/>
</dbReference>
<dbReference type="Gene3D" id="3.90.550.10">
    <property type="entry name" value="Spore Coat Polysaccharide Biosynthesis Protein SpsA, Chain A"/>
    <property type="match status" value="1"/>
</dbReference>
<dbReference type="InterPro" id="IPR001173">
    <property type="entry name" value="Glyco_trans_2-like"/>
</dbReference>
<evidence type="ECO:0000313" key="3">
    <source>
        <dbReference type="Proteomes" id="UP000260812"/>
    </source>
</evidence>
<dbReference type="GeneID" id="97990364"/>
<dbReference type="InterPro" id="IPR029044">
    <property type="entry name" value="Nucleotide-diphossugar_trans"/>
</dbReference>
<dbReference type="PANTHER" id="PTHR43685:SF2">
    <property type="entry name" value="GLYCOSYLTRANSFERASE 2-LIKE DOMAIN-CONTAINING PROTEIN"/>
    <property type="match status" value="1"/>
</dbReference>
<dbReference type="InterPro" id="IPR050834">
    <property type="entry name" value="Glycosyltransf_2"/>
</dbReference>
<dbReference type="AlphaFoldDB" id="A0A3E3HVU1"/>
<feature type="domain" description="Glycosyltransferase 2-like" evidence="1">
    <location>
        <begin position="11"/>
        <end position="123"/>
    </location>
</feature>
<sequence>MSIKKPRVHAVVVTYNRKKLLEECVNAVLKQSYPVDKLIIIDNNSTDGTEAFLKEKKFLDLPVIDYHKLEQNIGGAGGFSEGIKKAREYQPDWVWIMDDDTIPAADCLQELLNADAAIKGDVSFLASSVRGIHNEAMNVPKIKREQFNAYIDWYEYLDKGIVQIAKATFVSLLINIEAIKRCGLPWKPFFIWGDDSEYTQRLIRDYGPAYMAGKSVAIHKRFSSEALSLVKETNRERIPLYFYYYRNNLIGFWEYETIGYRFLCMGKLFYDFFCVLFQGKYKVKKIGVIIRAFFSFVFGTYDRNAFRKRAEI</sequence>
<reference evidence="2" key="1">
    <citation type="submission" date="2018-08" db="EMBL/GenBank/DDBJ databases">
        <title>A genome reference for cultivated species of the human gut microbiota.</title>
        <authorList>
            <person name="Zou Y."/>
            <person name="Xue W."/>
            <person name="Luo G."/>
        </authorList>
    </citation>
    <scope>NUCLEOTIDE SEQUENCE [LARGE SCALE GENOMIC DNA]</scope>
    <source>
        <strain evidence="2">TF05-5AC</strain>
    </source>
</reference>
<accession>A0A3E3HVU1</accession>
<proteinExistence type="predicted"/>
<dbReference type="RefSeq" id="WP_117545780.1">
    <property type="nucleotide sequence ID" value="NZ_JBKUNB010000001.1"/>
</dbReference>
<protein>
    <submittedName>
        <fullName evidence="2">Glycosyltransferase</fullName>
    </submittedName>
</protein>
<gene>
    <name evidence="2" type="ORF">DXC51_26810</name>
</gene>
<dbReference type="Pfam" id="PF00535">
    <property type="entry name" value="Glycos_transf_2"/>
    <property type="match status" value="1"/>
</dbReference>
<dbReference type="EMBL" id="QVLV01000033">
    <property type="protein sequence ID" value="RGE55953.1"/>
    <property type="molecule type" value="Genomic_DNA"/>
</dbReference>
<dbReference type="Proteomes" id="UP000260812">
    <property type="component" value="Unassembled WGS sequence"/>
</dbReference>
<dbReference type="PANTHER" id="PTHR43685">
    <property type="entry name" value="GLYCOSYLTRANSFERASE"/>
    <property type="match status" value="1"/>
</dbReference>
<dbReference type="GO" id="GO:0016740">
    <property type="term" value="F:transferase activity"/>
    <property type="evidence" value="ECO:0007669"/>
    <property type="project" value="UniProtKB-KW"/>
</dbReference>
<keyword evidence="3" id="KW-1185">Reference proteome</keyword>
<evidence type="ECO:0000313" key="2">
    <source>
        <dbReference type="EMBL" id="RGE55953.1"/>
    </source>
</evidence>
<dbReference type="SUPFAM" id="SSF53448">
    <property type="entry name" value="Nucleotide-diphospho-sugar transferases"/>
    <property type="match status" value="1"/>
</dbReference>